<evidence type="ECO:0000256" key="2">
    <source>
        <dbReference type="ARBA" id="ARBA00022695"/>
    </source>
</evidence>
<evidence type="ECO:0000256" key="1">
    <source>
        <dbReference type="ARBA" id="ARBA00022679"/>
    </source>
</evidence>
<dbReference type="PANTHER" id="PTHR36928:SF1">
    <property type="entry name" value="PHOSPHATASE YCDX-RELATED"/>
    <property type="match status" value="1"/>
</dbReference>
<dbReference type="Gene3D" id="3.30.460.10">
    <property type="entry name" value="Beta Polymerase, domain 2"/>
    <property type="match status" value="1"/>
</dbReference>
<gene>
    <name evidence="4" type="ORF">A2893_05335</name>
</gene>
<dbReference type="Gene3D" id="1.10.150.110">
    <property type="entry name" value="DNA polymerase beta, N-terminal domain-like"/>
    <property type="match status" value="1"/>
</dbReference>
<dbReference type="GO" id="GO:0042578">
    <property type="term" value="F:phosphoric ester hydrolase activity"/>
    <property type="evidence" value="ECO:0007669"/>
    <property type="project" value="TreeGrafter"/>
</dbReference>
<reference evidence="4 5" key="1">
    <citation type="journal article" date="2016" name="Nat. Commun.">
        <title>Thousands of microbial genomes shed light on interconnected biogeochemical processes in an aquifer system.</title>
        <authorList>
            <person name="Anantharaman K."/>
            <person name="Brown C.T."/>
            <person name="Hug L.A."/>
            <person name="Sharon I."/>
            <person name="Castelle C.J."/>
            <person name="Probst A.J."/>
            <person name="Thomas B.C."/>
            <person name="Singh A."/>
            <person name="Wilkins M.J."/>
            <person name="Karaoz U."/>
            <person name="Brodie E.L."/>
            <person name="Williams K.H."/>
            <person name="Hubbard S.S."/>
            <person name="Banfield J.F."/>
        </authorList>
    </citation>
    <scope>NUCLEOTIDE SEQUENCE [LARGE SCALE GENOMIC DNA]</scope>
</reference>
<dbReference type="InterPro" id="IPR047967">
    <property type="entry name" value="PolX_PHP"/>
</dbReference>
<dbReference type="GO" id="GO:0003887">
    <property type="term" value="F:DNA-directed DNA polymerase activity"/>
    <property type="evidence" value="ECO:0007669"/>
    <property type="project" value="InterPro"/>
</dbReference>
<dbReference type="Pfam" id="PF14791">
    <property type="entry name" value="DNA_pol_B_thumb"/>
    <property type="match status" value="1"/>
</dbReference>
<dbReference type="Pfam" id="PF14716">
    <property type="entry name" value="HHH_8"/>
    <property type="match status" value="1"/>
</dbReference>
<feature type="domain" description="DNA-directed DNA polymerase X" evidence="3">
    <location>
        <begin position="7"/>
        <end position="328"/>
    </location>
</feature>
<dbReference type="GO" id="GO:0003677">
    <property type="term" value="F:DNA binding"/>
    <property type="evidence" value="ECO:0007669"/>
    <property type="project" value="InterPro"/>
</dbReference>
<dbReference type="InterPro" id="IPR027421">
    <property type="entry name" value="DNA_pol_lamdba_lyase_dom_sf"/>
</dbReference>
<accession>A0A1F8BLV4</accession>
<dbReference type="SUPFAM" id="SSF81301">
    <property type="entry name" value="Nucleotidyltransferase"/>
    <property type="match status" value="1"/>
</dbReference>
<dbReference type="PIRSF" id="PIRSF005047">
    <property type="entry name" value="UCP005047_YshC"/>
    <property type="match status" value="1"/>
</dbReference>
<sequence length="597" mass="67343">MRMHKAMTNLEIAELLRAVAAAYQLQSESKNRFRIIAYQRAADSVEHSSSELKDLWDEGKLNEIAGIGPSISKHLDELFKKGSSSHFSQVMKGLPPQMFELMIIPGIGAKTAYKLVTEFGSKISEKNPIGDLEELAKEGKISTIENFGQESEKDILRSIAEVKGRSKRHLLPYADRIADEVIEWLKKENEVLKADPLGSLRRCASTVGDVDIAVATKNPQKVLNHFTKFPKAQRILEKGGATSSIVVPSDMQVDLMVQPQDRYGALLQHFTGSKHHNIALREFALKKNYSLSEYGIRKRGAKGLKKFATEESFYNFLGLDWIPPELREDTGEIKAALNHQLPKLVEVREIKADLQIHSSFDVETSHDLGESSMEEIVNKANSMGYEYVAFTEHNPSHSRHSEGQIVDILRRKKEAIAKLNESIKGVKSIKGAKRVYNSLEIDILPSGKLPVTEKGLETLDFALVSIHSSFRLSKSQMTKRVISGLMHPKVKIFAHPTARKLTQREGIDLDWEKIFDFCIKHDIWVEINCDPMRLDLPDFLVKEAVGLGIKLTLGTDSHHVDHMDNMEFGVSVARRGWAEKKDIINTRSLEEFEKMIK</sequence>
<dbReference type="SMART" id="SM00483">
    <property type="entry name" value="POLXc"/>
    <property type="match status" value="1"/>
</dbReference>
<dbReference type="CDD" id="cd00141">
    <property type="entry name" value="NT_POLXc"/>
    <property type="match status" value="1"/>
</dbReference>
<dbReference type="InterPro" id="IPR043519">
    <property type="entry name" value="NT_sf"/>
</dbReference>
<dbReference type="InterPro" id="IPR037160">
    <property type="entry name" value="DNA_Pol_thumb_sf"/>
</dbReference>
<organism evidence="4 5">
    <name type="scientific">Candidatus Woesebacteria bacterium RIFCSPLOWO2_01_FULL_39_25</name>
    <dbReference type="NCBI Taxonomy" id="1802521"/>
    <lineage>
        <taxon>Bacteria</taxon>
        <taxon>Candidatus Woeseibacteriota</taxon>
    </lineage>
</organism>
<dbReference type="Gene3D" id="3.30.210.10">
    <property type="entry name" value="DNA polymerase, thumb domain"/>
    <property type="match status" value="1"/>
</dbReference>
<dbReference type="Proteomes" id="UP000176725">
    <property type="component" value="Unassembled WGS sequence"/>
</dbReference>
<keyword evidence="2" id="KW-0548">Nucleotidyltransferase</keyword>
<dbReference type="InterPro" id="IPR010996">
    <property type="entry name" value="HHH_MUS81"/>
</dbReference>
<dbReference type="InterPro" id="IPR050243">
    <property type="entry name" value="PHP_phosphatase"/>
</dbReference>
<evidence type="ECO:0000313" key="5">
    <source>
        <dbReference type="Proteomes" id="UP000176725"/>
    </source>
</evidence>
<comment type="caution">
    <text evidence="4">The sequence shown here is derived from an EMBL/GenBank/DDBJ whole genome shotgun (WGS) entry which is preliminary data.</text>
</comment>
<dbReference type="GO" id="GO:0008270">
    <property type="term" value="F:zinc ion binding"/>
    <property type="evidence" value="ECO:0007669"/>
    <property type="project" value="TreeGrafter"/>
</dbReference>
<dbReference type="InterPro" id="IPR022311">
    <property type="entry name" value="PolX-like"/>
</dbReference>
<evidence type="ECO:0000313" key="4">
    <source>
        <dbReference type="EMBL" id="OGM65047.1"/>
    </source>
</evidence>
<name>A0A1F8BLV4_9BACT</name>
<dbReference type="SUPFAM" id="SSF89550">
    <property type="entry name" value="PHP domain-like"/>
    <property type="match status" value="1"/>
</dbReference>
<evidence type="ECO:0000259" key="3">
    <source>
        <dbReference type="SMART" id="SM00483"/>
    </source>
</evidence>
<protein>
    <recommendedName>
        <fullName evidence="3">DNA-directed DNA polymerase X domain-containing protein</fullName>
    </recommendedName>
</protein>
<dbReference type="STRING" id="1802521.A2893_05335"/>
<dbReference type="SUPFAM" id="SSF47802">
    <property type="entry name" value="DNA polymerase beta, N-terminal domain-like"/>
    <property type="match status" value="1"/>
</dbReference>
<dbReference type="AlphaFoldDB" id="A0A1F8BLV4"/>
<dbReference type="GO" id="GO:0005829">
    <property type="term" value="C:cytosol"/>
    <property type="evidence" value="ECO:0007669"/>
    <property type="project" value="TreeGrafter"/>
</dbReference>
<dbReference type="Gene3D" id="3.20.20.140">
    <property type="entry name" value="Metal-dependent hydrolases"/>
    <property type="match status" value="1"/>
</dbReference>
<keyword evidence="1" id="KW-0808">Transferase</keyword>
<proteinExistence type="predicted"/>
<dbReference type="Gene3D" id="1.10.150.20">
    <property type="entry name" value="5' to 3' exonuclease, C-terminal subdomain"/>
    <property type="match status" value="1"/>
</dbReference>
<dbReference type="CDD" id="cd07436">
    <property type="entry name" value="PHP_PolX"/>
    <property type="match status" value="1"/>
</dbReference>
<dbReference type="PANTHER" id="PTHR36928">
    <property type="entry name" value="PHOSPHATASE YCDX-RELATED"/>
    <property type="match status" value="1"/>
</dbReference>
<dbReference type="InterPro" id="IPR002054">
    <property type="entry name" value="DNA-dir_DNA_pol_X"/>
</dbReference>
<dbReference type="InterPro" id="IPR016195">
    <property type="entry name" value="Pol/histidinol_Pase-like"/>
</dbReference>
<dbReference type="EMBL" id="MGHH01000007">
    <property type="protein sequence ID" value="OGM65047.1"/>
    <property type="molecule type" value="Genomic_DNA"/>
</dbReference>
<dbReference type="InterPro" id="IPR029398">
    <property type="entry name" value="PolB_thumb"/>
</dbReference>